<keyword evidence="4" id="KW-0274">FAD</keyword>
<feature type="domain" description="FAD/NAD(P)-binding" evidence="9">
    <location>
        <begin position="10"/>
        <end position="332"/>
    </location>
</feature>
<dbReference type="PRINTS" id="PR00368">
    <property type="entry name" value="FADPNR"/>
</dbReference>
<dbReference type="InterPro" id="IPR045024">
    <property type="entry name" value="NDH-2"/>
</dbReference>
<evidence type="ECO:0000256" key="7">
    <source>
        <dbReference type="ARBA" id="ARBA00023027"/>
    </source>
</evidence>
<evidence type="ECO:0000259" key="9">
    <source>
        <dbReference type="Pfam" id="PF07992"/>
    </source>
</evidence>
<evidence type="ECO:0000256" key="5">
    <source>
        <dbReference type="ARBA" id="ARBA00022946"/>
    </source>
</evidence>
<evidence type="ECO:0000256" key="1">
    <source>
        <dbReference type="ARBA" id="ARBA00005272"/>
    </source>
</evidence>
<dbReference type="InterPro" id="IPR036188">
    <property type="entry name" value="FAD/NAD-bd_sf"/>
</dbReference>
<evidence type="ECO:0000256" key="2">
    <source>
        <dbReference type="ARBA" id="ARBA00012637"/>
    </source>
</evidence>
<accession>A0A956LVK9</accession>
<reference evidence="11" key="1">
    <citation type="submission" date="2020-04" db="EMBL/GenBank/DDBJ databases">
        <authorList>
            <person name="Zhang T."/>
        </authorList>
    </citation>
    <scope>NUCLEOTIDE SEQUENCE</scope>
    <source>
        <strain evidence="11">HKST-UBA01</strain>
    </source>
</reference>
<evidence type="ECO:0000313" key="12">
    <source>
        <dbReference type="Proteomes" id="UP000697710"/>
    </source>
</evidence>
<reference evidence="11" key="2">
    <citation type="journal article" date="2021" name="Microbiome">
        <title>Successional dynamics and alternative stable states in a saline activated sludge microbial community over 9 years.</title>
        <authorList>
            <person name="Wang Y."/>
            <person name="Ye J."/>
            <person name="Ju F."/>
            <person name="Liu L."/>
            <person name="Boyd J.A."/>
            <person name="Deng Y."/>
            <person name="Parks D.H."/>
            <person name="Jiang X."/>
            <person name="Yin X."/>
            <person name="Woodcroft B.J."/>
            <person name="Tyson G.W."/>
            <person name="Hugenholtz P."/>
            <person name="Polz M.F."/>
            <person name="Zhang T."/>
        </authorList>
    </citation>
    <scope>NUCLEOTIDE SEQUENCE</scope>
    <source>
        <strain evidence="11">HKST-UBA01</strain>
    </source>
</reference>
<proteinExistence type="inferred from homology"/>
<dbReference type="InterPro" id="IPR023753">
    <property type="entry name" value="FAD/NAD-binding_dom"/>
</dbReference>
<dbReference type="PANTHER" id="PTHR43706:SF47">
    <property type="entry name" value="EXTERNAL NADH-UBIQUINONE OXIDOREDUCTASE 1, MITOCHONDRIAL-RELATED"/>
    <property type="match status" value="1"/>
</dbReference>
<comment type="catalytic activity">
    <reaction evidence="8">
        <text>a quinone + NADH + H(+) = a quinol + NAD(+)</text>
        <dbReference type="Rhea" id="RHEA:46160"/>
        <dbReference type="ChEBI" id="CHEBI:15378"/>
        <dbReference type="ChEBI" id="CHEBI:24646"/>
        <dbReference type="ChEBI" id="CHEBI:57540"/>
        <dbReference type="ChEBI" id="CHEBI:57945"/>
        <dbReference type="ChEBI" id="CHEBI:132124"/>
        <dbReference type="EC" id="1.6.5.9"/>
    </reaction>
</comment>
<dbReference type="InterPro" id="IPR054585">
    <property type="entry name" value="NDH2-like_C"/>
</dbReference>
<evidence type="ECO:0000256" key="3">
    <source>
        <dbReference type="ARBA" id="ARBA00022630"/>
    </source>
</evidence>
<keyword evidence="5" id="KW-0809">Transit peptide</keyword>
<evidence type="ECO:0000256" key="8">
    <source>
        <dbReference type="ARBA" id="ARBA00047599"/>
    </source>
</evidence>
<dbReference type="PRINTS" id="PR00411">
    <property type="entry name" value="PNDRDTASEI"/>
</dbReference>
<evidence type="ECO:0000256" key="6">
    <source>
        <dbReference type="ARBA" id="ARBA00023002"/>
    </source>
</evidence>
<evidence type="ECO:0000259" key="10">
    <source>
        <dbReference type="Pfam" id="PF22366"/>
    </source>
</evidence>
<keyword evidence="7" id="KW-0520">NAD</keyword>
<sequence length="441" mass="48385">MNTDRVRPPRIIILGGGFAGAYCAQQLEKSLRTVAADIWLIDRHNYFVFYPFLVEASTGSLEPRHAVVSIRSFLDRTQLHLGTVIGADPARHCITFTPGGSERAVEVAYDHLVVALGSVTRLPAVPGLAEHGFQLKSLADGVALRDRAIRMLELAHASGDPAVRRALLHFVVVGGNFTGVELAGEFQVFLREAAHRYRDLDPRECRVTLVEMADRILGALDPQLSEYARTQMEKRGTTVLLGTTATEVARTGVTLSTGERLSACTTIWCAGIAPPPVLPNLGLPLERHGYLHCDPDQRVHGFEDVWAIGDCAAHEVAGKALPATAQRAVRDGAHVAKNLHRVLTGKPPEPFRFDDAGSLAALGCRTAVAKVFGIRLSGFAAWFLWRTVYLFKMPGWSRRLRIAMDWTTGLLFPREHVQLGLHGHRADTLLDDLSEKPPTDR</sequence>
<organism evidence="11 12">
    <name type="scientific">Eiseniibacteriota bacterium</name>
    <dbReference type="NCBI Taxonomy" id="2212470"/>
    <lineage>
        <taxon>Bacteria</taxon>
        <taxon>Candidatus Eiseniibacteriota</taxon>
    </lineage>
</organism>
<dbReference type="Gene3D" id="3.50.50.100">
    <property type="match status" value="1"/>
</dbReference>
<name>A0A956LVK9_UNCEI</name>
<dbReference type="EC" id="1.6.5.9" evidence="2"/>
<keyword evidence="6" id="KW-0560">Oxidoreductase</keyword>
<comment type="caution">
    <text evidence="11">The sequence shown here is derived from an EMBL/GenBank/DDBJ whole genome shotgun (WGS) entry which is preliminary data.</text>
</comment>
<dbReference type="Pfam" id="PF22366">
    <property type="entry name" value="NDH2_C"/>
    <property type="match status" value="1"/>
</dbReference>
<dbReference type="EMBL" id="JAGQHR010000005">
    <property type="protein sequence ID" value="MCA9726136.1"/>
    <property type="molecule type" value="Genomic_DNA"/>
</dbReference>
<dbReference type="Pfam" id="PF07992">
    <property type="entry name" value="Pyr_redox_2"/>
    <property type="match status" value="1"/>
</dbReference>
<dbReference type="PANTHER" id="PTHR43706">
    <property type="entry name" value="NADH DEHYDROGENASE"/>
    <property type="match status" value="1"/>
</dbReference>
<protein>
    <recommendedName>
        <fullName evidence="2">NADH:ubiquinone reductase (non-electrogenic)</fullName>
        <ecNumber evidence="2">1.6.5.9</ecNumber>
    </recommendedName>
</protein>
<dbReference type="Proteomes" id="UP000697710">
    <property type="component" value="Unassembled WGS sequence"/>
</dbReference>
<dbReference type="AlphaFoldDB" id="A0A956LVK9"/>
<evidence type="ECO:0000313" key="11">
    <source>
        <dbReference type="EMBL" id="MCA9726136.1"/>
    </source>
</evidence>
<dbReference type="GO" id="GO:0050136">
    <property type="term" value="F:NADH dehydrogenase (quinone) (non-electrogenic) activity"/>
    <property type="evidence" value="ECO:0007669"/>
    <property type="project" value="UniProtKB-EC"/>
</dbReference>
<feature type="domain" description="External alternative NADH-ubiquinone oxidoreductase-like C-terminal" evidence="10">
    <location>
        <begin position="357"/>
        <end position="414"/>
    </location>
</feature>
<evidence type="ECO:0000256" key="4">
    <source>
        <dbReference type="ARBA" id="ARBA00022827"/>
    </source>
</evidence>
<dbReference type="SUPFAM" id="SSF51905">
    <property type="entry name" value="FAD/NAD(P)-binding domain"/>
    <property type="match status" value="1"/>
</dbReference>
<gene>
    <name evidence="11" type="ORF">KC729_00530</name>
</gene>
<comment type="similarity">
    <text evidence="1">Belongs to the NADH dehydrogenase family.</text>
</comment>
<keyword evidence="3" id="KW-0285">Flavoprotein</keyword>